<dbReference type="OrthoDB" id="1264443at2"/>
<evidence type="ECO:0000313" key="2">
    <source>
        <dbReference type="EMBL" id="KFF10595.1"/>
    </source>
</evidence>
<gene>
    <name evidence="2" type="ORF">IW15_19890</name>
</gene>
<dbReference type="STRING" id="445961.IW15_19890"/>
<evidence type="ECO:0000313" key="3">
    <source>
        <dbReference type="Proteomes" id="UP000028705"/>
    </source>
</evidence>
<name>A0A086A1N1_9FLAO</name>
<dbReference type="AlphaFoldDB" id="A0A086A1N1"/>
<feature type="transmembrane region" description="Helical" evidence="1">
    <location>
        <begin position="7"/>
        <end position="26"/>
    </location>
</feature>
<comment type="caution">
    <text evidence="2">The sequence shown here is derived from an EMBL/GenBank/DDBJ whole genome shotgun (WGS) entry which is preliminary data.</text>
</comment>
<evidence type="ECO:0000256" key="1">
    <source>
        <dbReference type="SAM" id="Phobius"/>
    </source>
</evidence>
<dbReference type="Proteomes" id="UP000028705">
    <property type="component" value="Unassembled WGS sequence"/>
</dbReference>
<keyword evidence="1" id="KW-0472">Membrane</keyword>
<accession>A0A086A1N1</accession>
<reference evidence="2 3" key="1">
    <citation type="submission" date="2014-07" db="EMBL/GenBank/DDBJ databases">
        <title>Genome of Chryseobacterium soli DSM 19298.</title>
        <authorList>
            <person name="Stropko S.J."/>
            <person name="Pipes S.E."/>
            <person name="Newman J."/>
        </authorList>
    </citation>
    <scope>NUCLEOTIDE SEQUENCE [LARGE SCALE GENOMIC DNA]</scope>
    <source>
        <strain evidence="2 3">DSM 19298</strain>
    </source>
</reference>
<keyword evidence="1" id="KW-0812">Transmembrane</keyword>
<protein>
    <submittedName>
        <fullName evidence="2">Uncharacterized protein</fullName>
    </submittedName>
</protein>
<organism evidence="2 3">
    <name type="scientific">Chryseobacterium soli</name>
    <dbReference type="NCBI Taxonomy" id="445961"/>
    <lineage>
        <taxon>Bacteria</taxon>
        <taxon>Pseudomonadati</taxon>
        <taxon>Bacteroidota</taxon>
        <taxon>Flavobacteriia</taxon>
        <taxon>Flavobacteriales</taxon>
        <taxon>Weeksellaceae</taxon>
        <taxon>Chryseobacterium group</taxon>
        <taxon>Chryseobacterium</taxon>
    </lineage>
</organism>
<dbReference type="RefSeq" id="WP_034714641.1">
    <property type="nucleotide sequence ID" value="NZ_JAODPJ010000001.1"/>
</dbReference>
<keyword evidence="1" id="KW-1133">Transmembrane helix</keyword>
<feature type="transmembrane region" description="Helical" evidence="1">
    <location>
        <begin position="32"/>
        <end position="53"/>
    </location>
</feature>
<feature type="transmembrane region" description="Helical" evidence="1">
    <location>
        <begin position="74"/>
        <end position="97"/>
    </location>
</feature>
<keyword evidence="3" id="KW-1185">Reference proteome</keyword>
<dbReference type="EMBL" id="JPRH01000010">
    <property type="protein sequence ID" value="KFF10595.1"/>
    <property type="molecule type" value="Genomic_DNA"/>
</dbReference>
<sequence length="180" mass="21237">MSTGKKISIFIILSIILIIYFFGYNYDYKSYSISVIFILLLLFSYIGLTLPVYERIAGEDPGNFFFNPWKKIRYVILSSLFIITILILIFSTVFISLELSEKRKNHFLDSSQTKTIEGIISKTDSIPLRYSKKPVAYLHYKINDQEFEFELNNPDKKYIIKQKINLKYSLEYPSMFKIIE</sequence>
<proteinExistence type="predicted"/>